<organism evidence="3 4">
    <name type="scientific">Reinekea marinisedimentorum</name>
    <dbReference type="NCBI Taxonomy" id="230495"/>
    <lineage>
        <taxon>Bacteria</taxon>
        <taxon>Pseudomonadati</taxon>
        <taxon>Pseudomonadota</taxon>
        <taxon>Gammaproteobacteria</taxon>
        <taxon>Oceanospirillales</taxon>
        <taxon>Saccharospirillaceae</taxon>
        <taxon>Reinekea</taxon>
    </lineage>
</organism>
<keyword evidence="2" id="KW-1133">Transmembrane helix</keyword>
<dbReference type="EMBL" id="SLZR01000027">
    <property type="protein sequence ID" value="TCS36146.1"/>
    <property type="molecule type" value="Genomic_DNA"/>
</dbReference>
<feature type="coiled-coil region" evidence="1">
    <location>
        <begin position="52"/>
        <end position="121"/>
    </location>
</feature>
<sequence>MTRVKGTPQIQYVVVPHRPVRRLFLRMLLLIALLATVIAAYLYGSYSGVRHEQSLLNEVTSLSQQLEQGRERESELRQKVAVLENASFVDKGATEDVRRSNRELSDTIAELEKEIALYQGIMSPSVNSSGLTIQEVSLTPTAQDGRYRFKVMLTQVGNNSNYLQGFVGINLLGVQNGEITAYPLKDISADIQDVDIKFRYRYFQEFKGELMLPDNFTPDQLQVVAQSVGNKSARIERAYNWSDLENGNNVGQ</sequence>
<proteinExistence type="predicted"/>
<dbReference type="AlphaFoldDB" id="A0A4R3HSK9"/>
<keyword evidence="4" id="KW-1185">Reference proteome</keyword>
<accession>A0A4R3HSK9</accession>
<evidence type="ECO:0000313" key="3">
    <source>
        <dbReference type="EMBL" id="TCS36146.1"/>
    </source>
</evidence>
<dbReference type="OrthoDB" id="7056878at2"/>
<dbReference type="Pfam" id="PF20567">
    <property type="entry name" value="DUF6776"/>
    <property type="match status" value="1"/>
</dbReference>
<comment type="caution">
    <text evidence="3">The sequence shown here is derived from an EMBL/GenBank/DDBJ whole genome shotgun (WGS) entry which is preliminary data.</text>
</comment>
<keyword evidence="2" id="KW-0812">Transmembrane</keyword>
<gene>
    <name evidence="3" type="ORF">BCF53_12729</name>
</gene>
<evidence type="ECO:0000256" key="2">
    <source>
        <dbReference type="SAM" id="Phobius"/>
    </source>
</evidence>
<name>A0A4R3HSK9_9GAMM</name>
<keyword evidence="2" id="KW-0472">Membrane</keyword>
<dbReference type="RefSeq" id="WP_132704023.1">
    <property type="nucleotide sequence ID" value="NZ_SLZR01000027.1"/>
</dbReference>
<dbReference type="InterPro" id="IPR046703">
    <property type="entry name" value="DUF6776"/>
</dbReference>
<evidence type="ECO:0000313" key="4">
    <source>
        <dbReference type="Proteomes" id="UP000295793"/>
    </source>
</evidence>
<protein>
    <submittedName>
        <fullName evidence="3">Uncharacterized protein</fullName>
    </submittedName>
</protein>
<feature type="transmembrane region" description="Helical" evidence="2">
    <location>
        <begin position="23"/>
        <end position="44"/>
    </location>
</feature>
<reference evidence="3 4" key="1">
    <citation type="submission" date="2019-03" db="EMBL/GenBank/DDBJ databases">
        <title>Genomic Encyclopedia of Archaeal and Bacterial Type Strains, Phase II (KMG-II): from individual species to whole genera.</title>
        <authorList>
            <person name="Goeker M."/>
        </authorList>
    </citation>
    <scope>NUCLEOTIDE SEQUENCE [LARGE SCALE GENOMIC DNA]</scope>
    <source>
        <strain evidence="3 4">DSM 15388</strain>
    </source>
</reference>
<dbReference type="Proteomes" id="UP000295793">
    <property type="component" value="Unassembled WGS sequence"/>
</dbReference>
<evidence type="ECO:0000256" key="1">
    <source>
        <dbReference type="SAM" id="Coils"/>
    </source>
</evidence>
<keyword evidence="1" id="KW-0175">Coiled coil</keyword>